<accession>A0A0L0D1N2</accession>
<dbReference type="EMBL" id="GL349433">
    <property type="protein sequence ID" value="KNC46157.1"/>
    <property type="molecule type" value="Genomic_DNA"/>
</dbReference>
<name>A0A0L0D1N2_THETB</name>
<feature type="region of interest" description="Disordered" evidence="1">
    <location>
        <begin position="260"/>
        <end position="338"/>
    </location>
</feature>
<dbReference type="GeneID" id="25560090"/>
<dbReference type="RefSeq" id="XP_013763133.1">
    <property type="nucleotide sequence ID" value="XM_013907679.1"/>
</dbReference>
<dbReference type="Proteomes" id="UP000054408">
    <property type="component" value="Unassembled WGS sequence"/>
</dbReference>
<feature type="compositionally biased region" description="Basic and acidic residues" evidence="1">
    <location>
        <begin position="325"/>
        <end position="335"/>
    </location>
</feature>
<evidence type="ECO:0000313" key="2">
    <source>
        <dbReference type="EMBL" id="KNC46157.1"/>
    </source>
</evidence>
<evidence type="ECO:0000313" key="3">
    <source>
        <dbReference type="Proteomes" id="UP000054408"/>
    </source>
</evidence>
<gene>
    <name evidence="2" type="ORF">AMSG_00276</name>
</gene>
<sequence>MDSLESHSATCVPQRRRGSRKSSMSSRPRATSSGGERSGSESRSESEAAADGDGAIESSSDGCCGDAADWRATVSEATVAEVDDAALALVEALVSAVSEWATDGAVAPDPVLEALEAFAAALPAASAAQAAAHPLVCIVSLLTDALATCAGKRASNAAYLAQGIVDLCALSVQALRAAVLRQSAELTARQEKLMETLAEFVPLVPSVTYAEVSRALDDDPEYLQATFAALLVTSPATLVSAEDEAEPSPVPLPELAASLSLDEASSDSEEPCDGSSDKALSVESAAEAGDELDAASLSAESRGEESLSESGGDKPNAPSLSAESSDEKSLSERSDGATAPAVVVAAPTTTVGSGGDAAVLLPALHDSDDEFFSCATVAPGVGGYLASAPDGGFGMAVVATRAPSLEWELDAFDAAPTPTPDHP</sequence>
<feature type="compositionally biased region" description="Low complexity" evidence="1">
    <location>
        <begin position="21"/>
        <end position="35"/>
    </location>
</feature>
<evidence type="ECO:0000256" key="1">
    <source>
        <dbReference type="SAM" id="MobiDB-lite"/>
    </source>
</evidence>
<dbReference type="AlphaFoldDB" id="A0A0L0D1N2"/>
<organism evidence="2 3">
    <name type="scientific">Thecamonas trahens ATCC 50062</name>
    <dbReference type="NCBI Taxonomy" id="461836"/>
    <lineage>
        <taxon>Eukaryota</taxon>
        <taxon>Apusozoa</taxon>
        <taxon>Apusomonadida</taxon>
        <taxon>Apusomonadidae</taxon>
        <taxon>Thecamonas</taxon>
    </lineage>
</organism>
<protein>
    <submittedName>
        <fullName evidence="2">Uncharacterized protein</fullName>
    </submittedName>
</protein>
<feature type="compositionally biased region" description="Polar residues" evidence="1">
    <location>
        <begin position="1"/>
        <end position="11"/>
    </location>
</feature>
<feature type="region of interest" description="Disordered" evidence="1">
    <location>
        <begin position="1"/>
        <end position="62"/>
    </location>
</feature>
<reference evidence="2 3" key="1">
    <citation type="submission" date="2010-05" db="EMBL/GenBank/DDBJ databases">
        <title>The Genome Sequence of Thecamonas trahens ATCC 50062.</title>
        <authorList>
            <consortium name="The Broad Institute Genome Sequencing Platform"/>
            <person name="Russ C."/>
            <person name="Cuomo C."/>
            <person name="Shea T."/>
            <person name="Young S.K."/>
            <person name="Zeng Q."/>
            <person name="Koehrsen M."/>
            <person name="Haas B."/>
            <person name="Borodovsky M."/>
            <person name="Guigo R."/>
            <person name="Alvarado L."/>
            <person name="Berlin A."/>
            <person name="Bochicchio J."/>
            <person name="Borenstein D."/>
            <person name="Chapman S."/>
            <person name="Chen Z."/>
            <person name="Freedman E."/>
            <person name="Gellesch M."/>
            <person name="Goldberg J."/>
            <person name="Griggs A."/>
            <person name="Gujja S."/>
            <person name="Heilman E."/>
            <person name="Heiman D."/>
            <person name="Hepburn T."/>
            <person name="Howarth C."/>
            <person name="Jen D."/>
            <person name="Larson L."/>
            <person name="Mehta T."/>
            <person name="Park D."/>
            <person name="Pearson M."/>
            <person name="Roberts A."/>
            <person name="Saif S."/>
            <person name="Shenoy N."/>
            <person name="Sisk P."/>
            <person name="Stolte C."/>
            <person name="Sykes S."/>
            <person name="Thomson T."/>
            <person name="Walk T."/>
            <person name="White J."/>
            <person name="Yandava C."/>
            <person name="Burger G."/>
            <person name="Gray M.W."/>
            <person name="Holland P.W.H."/>
            <person name="King N."/>
            <person name="Lang F.B.F."/>
            <person name="Roger A.J."/>
            <person name="Ruiz-Trillo I."/>
            <person name="Lander E."/>
            <person name="Nusbaum C."/>
        </authorList>
    </citation>
    <scope>NUCLEOTIDE SEQUENCE [LARGE SCALE GENOMIC DNA]</scope>
    <source>
        <strain evidence="2 3">ATCC 50062</strain>
    </source>
</reference>
<keyword evidence="3" id="KW-1185">Reference proteome</keyword>
<proteinExistence type="predicted"/>